<evidence type="ECO:0000313" key="2">
    <source>
        <dbReference type="EMBL" id="GAA4883709.1"/>
    </source>
</evidence>
<dbReference type="Gene3D" id="3.40.50.2000">
    <property type="entry name" value="Glycogen Phosphorylase B"/>
    <property type="match status" value="2"/>
</dbReference>
<gene>
    <name evidence="2" type="ORF">GCM10023311_02420</name>
</gene>
<organism evidence="2 3">
    <name type="scientific">Flaviramulus aquimarinus</name>
    <dbReference type="NCBI Taxonomy" id="1170456"/>
    <lineage>
        <taxon>Bacteria</taxon>
        <taxon>Pseudomonadati</taxon>
        <taxon>Bacteroidota</taxon>
        <taxon>Flavobacteriia</taxon>
        <taxon>Flavobacteriales</taxon>
        <taxon>Flavobacteriaceae</taxon>
        <taxon>Flaviramulus</taxon>
    </lineage>
</organism>
<dbReference type="InterPro" id="IPR001296">
    <property type="entry name" value="Glyco_trans_1"/>
</dbReference>
<proteinExistence type="predicted"/>
<comment type="caution">
    <text evidence="2">The sequence shown here is derived from an EMBL/GenBank/DDBJ whole genome shotgun (WGS) entry which is preliminary data.</text>
</comment>
<dbReference type="Proteomes" id="UP001500433">
    <property type="component" value="Unassembled WGS sequence"/>
</dbReference>
<feature type="domain" description="Glycosyl transferase family 1" evidence="1">
    <location>
        <begin position="162"/>
        <end position="318"/>
    </location>
</feature>
<dbReference type="PANTHER" id="PTHR12526">
    <property type="entry name" value="GLYCOSYLTRANSFERASE"/>
    <property type="match status" value="1"/>
</dbReference>
<accession>A0ABP9ERP9</accession>
<name>A0ABP9ERP9_9FLAO</name>
<keyword evidence="3" id="KW-1185">Reference proteome</keyword>
<dbReference type="Pfam" id="PF00534">
    <property type="entry name" value="Glycos_transf_1"/>
    <property type="match status" value="1"/>
</dbReference>
<evidence type="ECO:0000313" key="3">
    <source>
        <dbReference type="Proteomes" id="UP001500433"/>
    </source>
</evidence>
<evidence type="ECO:0000259" key="1">
    <source>
        <dbReference type="Pfam" id="PF00534"/>
    </source>
</evidence>
<dbReference type="EMBL" id="BAABJH010000001">
    <property type="protein sequence ID" value="GAA4883709.1"/>
    <property type="molecule type" value="Genomic_DNA"/>
</dbReference>
<reference evidence="3" key="1">
    <citation type="journal article" date="2019" name="Int. J. Syst. Evol. Microbiol.">
        <title>The Global Catalogue of Microorganisms (GCM) 10K type strain sequencing project: providing services to taxonomists for standard genome sequencing and annotation.</title>
        <authorList>
            <consortium name="The Broad Institute Genomics Platform"/>
            <consortium name="The Broad Institute Genome Sequencing Center for Infectious Disease"/>
            <person name="Wu L."/>
            <person name="Ma J."/>
        </authorList>
    </citation>
    <scope>NUCLEOTIDE SEQUENCE [LARGE SCALE GENOMIC DNA]</scope>
    <source>
        <strain evidence="3">JCM 18274</strain>
    </source>
</reference>
<protein>
    <recommendedName>
        <fullName evidence="1">Glycosyl transferase family 1 domain-containing protein</fullName>
    </recommendedName>
</protein>
<dbReference type="PANTHER" id="PTHR12526:SF630">
    <property type="entry name" value="GLYCOSYLTRANSFERASE"/>
    <property type="match status" value="1"/>
</dbReference>
<dbReference type="RefSeq" id="WP_345272117.1">
    <property type="nucleotide sequence ID" value="NZ_BAABJH010000001.1"/>
</dbReference>
<dbReference type="SUPFAM" id="SSF53756">
    <property type="entry name" value="UDP-Glycosyltransferase/glycogen phosphorylase"/>
    <property type="match status" value="1"/>
</dbReference>
<sequence>MKNIVYIGNKWNKNRNANFTSIDLLEPLFTDCGYTVFSASDKKNIFLRMINMLWLCFKQRNKTDYVLIDTYGTLNFYYAYLVSQFCRILKLKYLPILHGGKLPDRLKNFPVMSRAIFKNAHLNIAPSLFTKSNFEASGYTNIICIPNTVKLENYTFKERTFNDIKLLWVRSFSKMYNPLLAIKIIKLLNDKNIKAELCMVGPDSDGSLLDVKNYADELGVVVTFTGKLSKQEWIKRSNHYNIFINTTNVDNMPVSVIESMALGLPVISTNVGGIPFLIEDDKTGILVEPNSVEAFVMAIIRLMNSPDDTRKMVKNAREYAEQFDWKTIKNQWVEVLR</sequence>
<dbReference type="CDD" id="cd03801">
    <property type="entry name" value="GT4_PimA-like"/>
    <property type="match status" value="1"/>
</dbReference>